<organism evidence="1 2">
    <name type="scientific">Mucilaginibacter conchicola</name>
    <dbReference type="NCBI Taxonomy" id="2303333"/>
    <lineage>
        <taxon>Bacteria</taxon>
        <taxon>Pseudomonadati</taxon>
        <taxon>Bacteroidota</taxon>
        <taxon>Sphingobacteriia</taxon>
        <taxon>Sphingobacteriales</taxon>
        <taxon>Sphingobacteriaceae</taxon>
        <taxon>Mucilaginibacter</taxon>
    </lineage>
</organism>
<keyword evidence="2" id="KW-1185">Reference proteome</keyword>
<gene>
    <name evidence="1" type="ORF">D0C36_15830</name>
</gene>
<evidence type="ECO:0000313" key="1">
    <source>
        <dbReference type="EMBL" id="RFZ92860.1"/>
    </source>
</evidence>
<reference evidence="1 2" key="1">
    <citation type="submission" date="2018-08" db="EMBL/GenBank/DDBJ databases">
        <title>Mucilaginibacter sp. MYSH2.</title>
        <authorList>
            <person name="Seo T."/>
        </authorList>
    </citation>
    <scope>NUCLEOTIDE SEQUENCE [LARGE SCALE GENOMIC DNA]</scope>
    <source>
        <strain evidence="1 2">MYSH2</strain>
    </source>
</reference>
<protein>
    <submittedName>
        <fullName evidence="1">Uncharacterized protein</fullName>
    </submittedName>
</protein>
<evidence type="ECO:0000313" key="2">
    <source>
        <dbReference type="Proteomes" id="UP000264217"/>
    </source>
</evidence>
<proteinExistence type="predicted"/>
<dbReference type="AlphaFoldDB" id="A0A372NUC5"/>
<comment type="caution">
    <text evidence="1">The sequence shown here is derived from an EMBL/GenBank/DDBJ whole genome shotgun (WGS) entry which is preliminary data.</text>
</comment>
<accession>A0A372NUC5</accession>
<dbReference type="EMBL" id="QWDC01000002">
    <property type="protein sequence ID" value="RFZ92860.1"/>
    <property type="molecule type" value="Genomic_DNA"/>
</dbReference>
<sequence>MSKKVKGLINALPAAGDPANLKQTLQRLLPCSFFWEVELYLRKRLAASQTGSLPPQVSFLLRSSCALPPTAGGDLC</sequence>
<name>A0A372NUC5_9SPHI</name>
<dbReference type="Proteomes" id="UP000264217">
    <property type="component" value="Unassembled WGS sequence"/>
</dbReference>